<evidence type="ECO:0000313" key="1">
    <source>
        <dbReference type="EMBL" id="GBP87319.1"/>
    </source>
</evidence>
<name>A0A4C1ZK66_EUMVA</name>
<sequence length="98" mass="11601">MGMFPKLRIKKKEVQKKKRYYKIISRLITYELVRMALQVKADERKSIHWPKARGRNVAINQPHVEQQHCTTCAQRNTPPAAVRNFEAIPDMRILPRYA</sequence>
<gene>
    <name evidence="1" type="ORF">EVAR_59023_1</name>
</gene>
<dbReference type="Proteomes" id="UP000299102">
    <property type="component" value="Unassembled WGS sequence"/>
</dbReference>
<dbReference type="AlphaFoldDB" id="A0A4C1ZK66"/>
<reference evidence="1 2" key="1">
    <citation type="journal article" date="2019" name="Commun. Biol.">
        <title>The bagworm genome reveals a unique fibroin gene that provides high tensile strength.</title>
        <authorList>
            <person name="Kono N."/>
            <person name="Nakamura H."/>
            <person name="Ohtoshi R."/>
            <person name="Tomita M."/>
            <person name="Numata K."/>
            <person name="Arakawa K."/>
        </authorList>
    </citation>
    <scope>NUCLEOTIDE SEQUENCE [LARGE SCALE GENOMIC DNA]</scope>
</reference>
<evidence type="ECO:0000313" key="2">
    <source>
        <dbReference type="Proteomes" id="UP000299102"/>
    </source>
</evidence>
<organism evidence="1 2">
    <name type="scientific">Eumeta variegata</name>
    <name type="common">Bagworm moth</name>
    <name type="synonym">Eumeta japonica</name>
    <dbReference type="NCBI Taxonomy" id="151549"/>
    <lineage>
        <taxon>Eukaryota</taxon>
        <taxon>Metazoa</taxon>
        <taxon>Ecdysozoa</taxon>
        <taxon>Arthropoda</taxon>
        <taxon>Hexapoda</taxon>
        <taxon>Insecta</taxon>
        <taxon>Pterygota</taxon>
        <taxon>Neoptera</taxon>
        <taxon>Endopterygota</taxon>
        <taxon>Lepidoptera</taxon>
        <taxon>Glossata</taxon>
        <taxon>Ditrysia</taxon>
        <taxon>Tineoidea</taxon>
        <taxon>Psychidae</taxon>
        <taxon>Oiketicinae</taxon>
        <taxon>Eumeta</taxon>
    </lineage>
</organism>
<protein>
    <submittedName>
        <fullName evidence="1">Uncharacterized protein</fullName>
    </submittedName>
</protein>
<accession>A0A4C1ZK66</accession>
<comment type="caution">
    <text evidence="1">The sequence shown here is derived from an EMBL/GenBank/DDBJ whole genome shotgun (WGS) entry which is preliminary data.</text>
</comment>
<keyword evidence="2" id="KW-1185">Reference proteome</keyword>
<dbReference type="EMBL" id="BGZK01001851">
    <property type="protein sequence ID" value="GBP87319.1"/>
    <property type="molecule type" value="Genomic_DNA"/>
</dbReference>
<proteinExistence type="predicted"/>